<feature type="compositionally biased region" description="Pro residues" evidence="1">
    <location>
        <begin position="403"/>
        <end position="413"/>
    </location>
</feature>
<feature type="region of interest" description="Disordered" evidence="1">
    <location>
        <begin position="275"/>
        <end position="298"/>
    </location>
</feature>
<evidence type="ECO:0000313" key="4">
    <source>
        <dbReference type="Proteomes" id="UP000792457"/>
    </source>
</evidence>
<dbReference type="Proteomes" id="UP000792457">
    <property type="component" value="Unassembled WGS sequence"/>
</dbReference>
<sequence>MYTKFCIKMMGLGPKKDGGPNAKYFEAPETINLFDGIRTWLLKNCKKYVQTDPPTNKGLASLVIQLIQFQEDNLGKNVTKPPLTRLPVSTSLSKKHEILKRGLGLNGVFLFQMRCFLDFKPGGPLCHILATVYKFKTDQGWRRFDFQSPSRMDRNVEMFMNVEKTLIANRCLVMPCVYIRPEVDKTTAARIRDVIKRHQGSMSDSEEECTHIIYPASDPLEEEYARPALRRGDRSVLLHWYYFPDSHDTWLSPVSPPDLVPNLNETPSEARALAHTHAHSPVPAGGSSPGQGSGATNTVLPPVYTLPANATATGLVTSGLKNGPWRVGATWVLDLDQYNEWMTEEDYEVDENGKKKLRLSVEDLMNPGDPMTPVSAGAGGLGAGANAAQGERGKKKTKRKRSPSPPPPPPPTKGQPGKRKSGRGPALASGKKHRGSEEEGGGGVGVSGNNSSSGANDDLTHDLDDPTSEPNVQEVPVPKGGKYPS</sequence>
<dbReference type="AlphaFoldDB" id="A0A8K0P100"/>
<accession>A0A8K0P100</accession>
<feature type="region of interest" description="Disordered" evidence="1">
    <location>
        <begin position="363"/>
        <end position="485"/>
    </location>
</feature>
<organism evidence="3 4">
    <name type="scientific">Ladona fulva</name>
    <name type="common">Scarce chaser dragonfly</name>
    <name type="synonym">Libellula fulva</name>
    <dbReference type="NCBI Taxonomy" id="123851"/>
    <lineage>
        <taxon>Eukaryota</taxon>
        <taxon>Metazoa</taxon>
        <taxon>Ecdysozoa</taxon>
        <taxon>Arthropoda</taxon>
        <taxon>Hexapoda</taxon>
        <taxon>Insecta</taxon>
        <taxon>Pterygota</taxon>
        <taxon>Palaeoptera</taxon>
        <taxon>Odonata</taxon>
        <taxon>Epiprocta</taxon>
        <taxon>Anisoptera</taxon>
        <taxon>Libelluloidea</taxon>
        <taxon>Libellulidae</taxon>
        <taxon>Ladona</taxon>
    </lineage>
</organism>
<dbReference type="InterPro" id="IPR036420">
    <property type="entry name" value="BRCT_dom_sf"/>
</dbReference>
<dbReference type="PANTHER" id="PTHR15381">
    <property type="entry name" value="CHONDROITIN SULFATE PROTEOGLYCAN 5 -RELATED"/>
    <property type="match status" value="1"/>
</dbReference>
<comment type="caution">
    <text evidence="3">The sequence shown here is derived from an EMBL/GenBank/DDBJ whole genome shotgun (WGS) entry which is preliminary data.</text>
</comment>
<keyword evidence="4" id="KW-1185">Reference proteome</keyword>
<dbReference type="SUPFAM" id="SSF52113">
    <property type="entry name" value="BRCT domain"/>
    <property type="match status" value="1"/>
</dbReference>
<gene>
    <name evidence="3" type="ORF">J437_LFUL005566</name>
</gene>
<evidence type="ECO:0000256" key="1">
    <source>
        <dbReference type="SAM" id="MobiDB-lite"/>
    </source>
</evidence>
<dbReference type="OrthoDB" id="118550at2759"/>
<evidence type="ECO:0000259" key="2">
    <source>
        <dbReference type="PROSITE" id="PS52032"/>
    </source>
</evidence>
<dbReference type="EMBL" id="KZ308429">
    <property type="protein sequence ID" value="KAG8229461.1"/>
    <property type="molecule type" value="Genomic_DNA"/>
</dbReference>
<dbReference type="PROSITE" id="PS52032">
    <property type="entry name" value="MARR_BRCT_CHROMO"/>
    <property type="match status" value="1"/>
</dbReference>
<evidence type="ECO:0000313" key="3">
    <source>
        <dbReference type="EMBL" id="KAG8229461.1"/>
    </source>
</evidence>
<reference evidence="3" key="2">
    <citation type="submission" date="2017-10" db="EMBL/GenBank/DDBJ databases">
        <title>Ladona fulva Genome sequencing and assembly.</title>
        <authorList>
            <person name="Murali S."/>
            <person name="Richards S."/>
            <person name="Bandaranaike D."/>
            <person name="Bellair M."/>
            <person name="Blankenburg K."/>
            <person name="Chao H."/>
            <person name="Dinh H."/>
            <person name="Doddapaneni H."/>
            <person name="Dugan-Rocha S."/>
            <person name="Elkadiri S."/>
            <person name="Gnanaolivu R."/>
            <person name="Hernandez B."/>
            <person name="Skinner E."/>
            <person name="Javaid M."/>
            <person name="Lee S."/>
            <person name="Li M."/>
            <person name="Ming W."/>
            <person name="Munidasa M."/>
            <person name="Muniz J."/>
            <person name="Nguyen L."/>
            <person name="Hughes D."/>
            <person name="Osuji N."/>
            <person name="Pu L.-L."/>
            <person name="Puazo M."/>
            <person name="Qu C."/>
            <person name="Quiroz J."/>
            <person name="Raj R."/>
            <person name="Weissenberger G."/>
            <person name="Xin Y."/>
            <person name="Zou X."/>
            <person name="Han Y."/>
            <person name="Worley K."/>
            <person name="Muzny D."/>
            <person name="Gibbs R."/>
        </authorList>
    </citation>
    <scope>NUCLEOTIDE SEQUENCE</scope>
    <source>
        <strain evidence="3">Sampled in the wild</strain>
    </source>
</reference>
<dbReference type="PANTHER" id="PTHR15381:SF1">
    <property type="entry name" value="CHONDROITIN SULFATE PROTEOGLYCAN 5"/>
    <property type="match status" value="1"/>
</dbReference>
<dbReference type="GO" id="GO:0048858">
    <property type="term" value="P:cell projection morphogenesis"/>
    <property type="evidence" value="ECO:0007669"/>
    <property type="project" value="TreeGrafter"/>
</dbReference>
<feature type="domain" description="Chromo" evidence="2">
    <location>
        <begin position="10"/>
        <end position="361"/>
    </location>
</feature>
<proteinExistence type="predicted"/>
<reference evidence="3" key="1">
    <citation type="submission" date="2013-04" db="EMBL/GenBank/DDBJ databases">
        <authorList>
            <person name="Qu J."/>
            <person name="Murali S.C."/>
            <person name="Bandaranaike D."/>
            <person name="Bellair M."/>
            <person name="Blankenburg K."/>
            <person name="Chao H."/>
            <person name="Dinh H."/>
            <person name="Doddapaneni H."/>
            <person name="Downs B."/>
            <person name="Dugan-Rocha S."/>
            <person name="Elkadiri S."/>
            <person name="Gnanaolivu R.D."/>
            <person name="Hernandez B."/>
            <person name="Javaid M."/>
            <person name="Jayaseelan J.C."/>
            <person name="Lee S."/>
            <person name="Li M."/>
            <person name="Ming W."/>
            <person name="Munidasa M."/>
            <person name="Muniz J."/>
            <person name="Nguyen L."/>
            <person name="Ongeri F."/>
            <person name="Osuji N."/>
            <person name="Pu L.-L."/>
            <person name="Puazo M."/>
            <person name="Qu C."/>
            <person name="Quiroz J."/>
            <person name="Raj R."/>
            <person name="Weissenberger G."/>
            <person name="Xin Y."/>
            <person name="Zou X."/>
            <person name="Han Y."/>
            <person name="Richards S."/>
            <person name="Worley K."/>
            <person name="Muzny D."/>
            <person name="Gibbs R."/>
        </authorList>
    </citation>
    <scope>NUCLEOTIDE SEQUENCE</scope>
    <source>
        <strain evidence="3">Sampled in the wild</strain>
    </source>
</reference>
<protein>
    <recommendedName>
        <fullName evidence="2">Chromo domain-containing protein</fullName>
    </recommendedName>
</protein>
<feature type="compositionally biased region" description="Basic residues" evidence="1">
    <location>
        <begin position="393"/>
        <end position="402"/>
    </location>
</feature>
<dbReference type="InterPro" id="IPR049898">
    <property type="entry name" value="MARR_BRCT_CHROMO"/>
</dbReference>
<dbReference type="InterPro" id="IPR032450">
    <property type="entry name" value="SMARCC_N"/>
</dbReference>
<dbReference type="GO" id="GO:0045202">
    <property type="term" value="C:synapse"/>
    <property type="evidence" value="ECO:0007669"/>
    <property type="project" value="TreeGrafter"/>
</dbReference>
<name>A0A8K0P100_LADFU</name>
<dbReference type="Pfam" id="PF16496">
    <property type="entry name" value="SWIRM-assoc_2"/>
    <property type="match status" value="2"/>
</dbReference>